<name>A0A154BP46_ANASB</name>
<evidence type="ECO:0000256" key="2">
    <source>
        <dbReference type="ARBA" id="ARBA00001968"/>
    </source>
</evidence>
<evidence type="ECO:0000256" key="12">
    <source>
        <dbReference type="ARBA" id="ARBA00047973"/>
    </source>
</evidence>
<dbReference type="InterPro" id="IPR005493">
    <property type="entry name" value="RraA/RraA-like"/>
</dbReference>
<comment type="function">
    <text evidence="8">Catalyzes the aldol cleavage of 4-hydroxy-4-methyl-2-oxoglutarate (HMG) into 2 molecules of pyruvate. Also contains a secondary oxaloacetate (OAA) decarboxylase activity due to the common pyruvate enolate transition state formed following C-C bond cleavage in the retro-aldol and decarboxylation reactions.</text>
</comment>
<protein>
    <recommendedName>
        <fullName evidence="7">Putative 4-hydroxy-4-methyl-2-oxoglutarate aldolase</fullName>
        <ecNumber evidence="6">4.1.1.112</ecNumber>
        <ecNumber evidence="5">4.1.3.17</ecNumber>
    </recommendedName>
    <alternativeName>
        <fullName evidence="11">Oxaloacetate decarboxylase</fullName>
    </alternativeName>
    <alternativeName>
        <fullName evidence="9">Regulator of ribonuclease activity homolog</fullName>
    </alternativeName>
    <alternativeName>
        <fullName evidence="10">RraA-like protein</fullName>
    </alternativeName>
</protein>
<comment type="catalytic activity">
    <reaction evidence="1">
        <text>4-hydroxy-4-methyl-2-oxoglutarate = 2 pyruvate</text>
        <dbReference type="Rhea" id="RHEA:22748"/>
        <dbReference type="ChEBI" id="CHEBI:15361"/>
        <dbReference type="ChEBI" id="CHEBI:58276"/>
        <dbReference type="EC" id="4.1.3.17"/>
    </reaction>
</comment>
<evidence type="ECO:0000256" key="8">
    <source>
        <dbReference type="ARBA" id="ARBA00025046"/>
    </source>
</evidence>
<gene>
    <name evidence="14" type="ORF">AXX12_10675</name>
</gene>
<organism evidence="14 15">
    <name type="scientific">Anaerosporomusa subterranea</name>
    <dbReference type="NCBI Taxonomy" id="1794912"/>
    <lineage>
        <taxon>Bacteria</taxon>
        <taxon>Bacillati</taxon>
        <taxon>Bacillota</taxon>
        <taxon>Negativicutes</taxon>
        <taxon>Acetonemataceae</taxon>
        <taxon>Anaerosporomusa</taxon>
    </lineage>
</organism>
<keyword evidence="15" id="KW-1185">Reference proteome</keyword>
<feature type="binding site" evidence="13">
    <location>
        <begin position="97"/>
        <end position="100"/>
    </location>
    <ligand>
        <name>substrate</name>
    </ligand>
</feature>
<evidence type="ECO:0000256" key="7">
    <source>
        <dbReference type="ARBA" id="ARBA00016549"/>
    </source>
</evidence>
<evidence type="ECO:0000256" key="11">
    <source>
        <dbReference type="ARBA" id="ARBA00032305"/>
    </source>
</evidence>
<dbReference type="GO" id="GO:0032259">
    <property type="term" value="P:methylation"/>
    <property type="evidence" value="ECO:0007669"/>
    <property type="project" value="UniProtKB-KW"/>
</dbReference>
<comment type="catalytic activity">
    <reaction evidence="12">
        <text>oxaloacetate + H(+) = pyruvate + CO2</text>
        <dbReference type="Rhea" id="RHEA:15641"/>
        <dbReference type="ChEBI" id="CHEBI:15361"/>
        <dbReference type="ChEBI" id="CHEBI:15378"/>
        <dbReference type="ChEBI" id="CHEBI:16452"/>
        <dbReference type="ChEBI" id="CHEBI:16526"/>
        <dbReference type="EC" id="4.1.1.112"/>
    </reaction>
</comment>
<dbReference type="EC" id="4.1.3.17" evidence="5"/>
<sequence>MSNAGFRIFKKVNRPDKDLIEQFKGLPVANIADEMNRFSCVDARIKRVNSTPLLGPALTVKARIGDNMMFHKALDLAQPGDVIVVDVQGDLVNSLTGEIMMRQALKKGLAGIVIDGAVRDVEALQVMDMAIYAAGVTPKGPFKDGPGEINVPVSCGGVVVNPGDILVGDADGIVVIRPQDAPVIAKKARAKQAKEQDTFKAIEAGTLDRSMYSDEVFLKKGCEIIDDYYK</sequence>
<dbReference type="InterPro" id="IPR036704">
    <property type="entry name" value="RraA/RraA-like_sf"/>
</dbReference>
<evidence type="ECO:0000256" key="6">
    <source>
        <dbReference type="ARBA" id="ARBA00012947"/>
    </source>
</evidence>
<dbReference type="PANTHER" id="PTHR33254:SF4">
    <property type="entry name" value="4-HYDROXY-4-METHYL-2-OXOGLUTARATE ALDOLASE 3-RELATED"/>
    <property type="match status" value="1"/>
</dbReference>
<evidence type="ECO:0000313" key="15">
    <source>
        <dbReference type="Proteomes" id="UP000076268"/>
    </source>
</evidence>
<dbReference type="CDD" id="cd16841">
    <property type="entry name" value="RraA_family"/>
    <property type="match status" value="1"/>
</dbReference>
<dbReference type="GO" id="GO:0047443">
    <property type="term" value="F:4-hydroxy-4-methyl-2-oxoglutarate aldolase activity"/>
    <property type="evidence" value="ECO:0007669"/>
    <property type="project" value="UniProtKB-EC"/>
</dbReference>
<evidence type="ECO:0000256" key="1">
    <source>
        <dbReference type="ARBA" id="ARBA00001342"/>
    </source>
</evidence>
<keyword evidence="13" id="KW-0460">Magnesium</keyword>
<keyword evidence="13" id="KW-0479">Metal-binding</keyword>
<comment type="similarity">
    <text evidence="3">Belongs to the class II aldolase/RraA-like family.</text>
</comment>
<dbReference type="NCBIfam" id="NF004850">
    <property type="entry name" value="PRK06201.1"/>
    <property type="match status" value="1"/>
</dbReference>
<evidence type="ECO:0000256" key="4">
    <source>
        <dbReference type="ARBA" id="ARBA00011233"/>
    </source>
</evidence>
<evidence type="ECO:0000256" key="5">
    <source>
        <dbReference type="ARBA" id="ARBA00012213"/>
    </source>
</evidence>
<evidence type="ECO:0000313" key="14">
    <source>
        <dbReference type="EMBL" id="KYZ75669.1"/>
    </source>
</evidence>
<keyword evidence="14" id="KW-0808">Transferase</keyword>
<keyword evidence="14" id="KW-0489">Methyltransferase</keyword>
<dbReference type="Pfam" id="PF03737">
    <property type="entry name" value="RraA-like"/>
    <property type="match status" value="1"/>
</dbReference>
<feature type="binding site" evidence="13">
    <location>
        <position position="120"/>
    </location>
    <ligand>
        <name>Mg(2+)</name>
        <dbReference type="ChEBI" id="CHEBI:18420"/>
    </ligand>
</feature>
<dbReference type="GO" id="GO:0008948">
    <property type="term" value="F:oxaloacetate decarboxylase activity"/>
    <property type="evidence" value="ECO:0007669"/>
    <property type="project" value="UniProtKB-EC"/>
</dbReference>
<evidence type="ECO:0000256" key="13">
    <source>
        <dbReference type="PIRSR" id="PIRSR605493-1"/>
    </source>
</evidence>
<dbReference type="SUPFAM" id="SSF89562">
    <property type="entry name" value="RraA-like"/>
    <property type="match status" value="1"/>
</dbReference>
<dbReference type="Proteomes" id="UP000076268">
    <property type="component" value="Unassembled WGS sequence"/>
</dbReference>
<comment type="cofactor">
    <cofactor evidence="13">
        <name>Mg(2+)</name>
        <dbReference type="ChEBI" id="CHEBI:18420"/>
    </cofactor>
</comment>
<accession>A0A154BP46</accession>
<proteinExistence type="inferred from homology"/>
<dbReference type="PANTHER" id="PTHR33254">
    <property type="entry name" value="4-HYDROXY-4-METHYL-2-OXOGLUTARATE ALDOLASE 3-RELATED"/>
    <property type="match status" value="1"/>
</dbReference>
<comment type="cofactor">
    <cofactor evidence="2">
        <name>a divalent metal cation</name>
        <dbReference type="ChEBI" id="CHEBI:60240"/>
    </cofactor>
</comment>
<dbReference type="AlphaFoldDB" id="A0A154BP46"/>
<evidence type="ECO:0000256" key="10">
    <source>
        <dbReference type="ARBA" id="ARBA00030169"/>
    </source>
</evidence>
<dbReference type="STRING" id="1794912.AXX12_10675"/>
<comment type="caution">
    <text evidence="14">The sequence shown here is derived from an EMBL/GenBank/DDBJ whole genome shotgun (WGS) entry which is preliminary data.</text>
</comment>
<dbReference type="GO" id="GO:0046872">
    <property type="term" value="F:metal ion binding"/>
    <property type="evidence" value="ECO:0007669"/>
    <property type="project" value="UniProtKB-KW"/>
</dbReference>
<reference evidence="14 15" key="1">
    <citation type="submission" date="2016-02" db="EMBL/GenBank/DDBJ databases">
        <title>Anaerosporomusa subterraneum gen. nov., sp. nov., a spore-forming obligate anaerobe isolated from saprolite.</title>
        <authorList>
            <person name="Choi J.K."/>
            <person name="Shah M."/>
            <person name="Yee N."/>
        </authorList>
    </citation>
    <scope>NUCLEOTIDE SEQUENCE [LARGE SCALE GENOMIC DNA]</scope>
    <source>
        <strain evidence="14 15">RU4</strain>
    </source>
</reference>
<feature type="binding site" evidence="13">
    <location>
        <position position="119"/>
    </location>
    <ligand>
        <name>substrate</name>
    </ligand>
</feature>
<dbReference type="RefSeq" id="WP_066243250.1">
    <property type="nucleotide sequence ID" value="NZ_LSGP01000020.1"/>
</dbReference>
<dbReference type="OrthoDB" id="9784786at2"/>
<dbReference type="Gene3D" id="3.50.30.40">
    <property type="entry name" value="Ribonuclease E inhibitor RraA/RraA-like"/>
    <property type="match status" value="1"/>
</dbReference>
<dbReference type="GO" id="GO:0008168">
    <property type="term" value="F:methyltransferase activity"/>
    <property type="evidence" value="ECO:0007669"/>
    <property type="project" value="UniProtKB-KW"/>
</dbReference>
<dbReference type="EMBL" id="LSGP01000020">
    <property type="protein sequence ID" value="KYZ75669.1"/>
    <property type="molecule type" value="Genomic_DNA"/>
</dbReference>
<evidence type="ECO:0000256" key="9">
    <source>
        <dbReference type="ARBA" id="ARBA00029596"/>
    </source>
</evidence>
<dbReference type="EC" id="4.1.1.112" evidence="6"/>
<comment type="subunit">
    <text evidence="4">Homotrimer.</text>
</comment>
<evidence type="ECO:0000256" key="3">
    <source>
        <dbReference type="ARBA" id="ARBA00008621"/>
    </source>
</evidence>